<evidence type="ECO:0000256" key="2">
    <source>
        <dbReference type="ARBA" id="ARBA00022448"/>
    </source>
</evidence>
<dbReference type="EMBL" id="VCDI01000001">
    <property type="protein sequence ID" value="TLU74191.1"/>
    <property type="molecule type" value="Genomic_DNA"/>
</dbReference>
<comment type="caution">
    <text evidence="12">The sequence shown here is derived from an EMBL/GenBank/DDBJ whole genome shotgun (WGS) entry which is preliminary data.</text>
</comment>
<dbReference type="InterPro" id="IPR027417">
    <property type="entry name" value="P-loop_NTPase"/>
</dbReference>
<dbReference type="SUPFAM" id="SSF52540">
    <property type="entry name" value="P-loop containing nucleoside triphosphate hydrolases"/>
    <property type="match status" value="2"/>
</dbReference>
<evidence type="ECO:0000256" key="6">
    <source>
        <dbReference type="ARBA" id="ARBA00022737"/>
    </source>
</evidence>
<evidence type="ECO:0000259" key="11">
    <source>
        <dbReference type="PROSITE" id="PS50893"/>
    </source>
</evidence>
<dbReference type="InterPro" id="IPR003593">
    <property type="entry name" value="AAA+_ATPase"/>
</dbReference>
<dbReference type="SMART" id="SM00382">
    <property type="entry name" value="AAA"/>
    <property type="match status" value="2"/>
</dbReference>
<keyword evidence="5" id="KW-0762">Sugar transport</keyword>
<dbReference type="PANTHER" id="PTHR43790">
    <property type="entry name" value="CARBOHYDRATE TRANSPORT ATP-BINDING PROTEIN MG119-RELATED"/>
    <property type="match status" value="1"/>
</dbReference>
<dbReference type="Gene3D" id="3.40.50.300">
    <property type="entry name" value="P-loop containing nucleotide triphosphate hydrolases"/>
    <property type="match status" value="2"/>
</dbReference>
<dbReference type="InterPro" id="IPR017871">
    <property type="entry name" value="ABC_transporter-like_CS"/>
</dbReference>
<dbReference type="GO" id="GO:0005886">
    <property type="term" value="C:plasma membrane"/>
    <property type="evidence" value="ECO:0007669"/>
    <property type="project" value="UniProtKB-SubCell"/>
</dbReference>
<keyword evidence="10" id="KW-0472">Membrane</keyword>
<proteinExistence type="predicted"/>
<keyword evidence="8 12" id="KW-0067">ATP-binding</keyword>
<dbReference type="PROSITE" id="PS00211">
    <property type="entry name" value="ABC_TRANSPORTER_1"/>
    <property type="match status" value="1"/>
</dbReference>
<organism evidence="12 13">
    <name type="scientific">Lichenicoccus roseus</name>
    <dbReference type="NCBI Taxonomy" id="2683649"/>
    <lineage>
        <taxon>Bacteria</taxon>
        <taxon>Pseudomonadati</taxon>
        <taxon>Pseudomonadota</taxon>
        <taxon>Alphaproteobacteria</taxon>
        <taxon>Acetobacterales</taxon>
        <taxon>Acetobacteraceae</taxon>
        <taxon>Lichenicoccus</taxon>
    </lineage>
</organism>
<accession>A0A5R9JEX5</accession>
<protein>
    <submittedName>
        <fullName evidence="12">L-arabinose ABC transporter ATP-binding protein AraG</fullName>
    </submittedName>
</protein>
<evidence type="ECO:0000256" key="10">
    <source>
        <dbReference type="ARBA" id="ARBA00023136"/>
    </source>
</evidence>
<keyword evidence="6" id="KW-0677">Repeat</keyword>
<dbReference type="NCBIfam" id="NF008442">
    <property type="entry name" value="PRK11288.1"/>
    <property type="match status" value="1"/>
</dbReference>
<keyword evidence="4" id="KW-0997">Cell inner membrane</keyword>
<evidence type="ECO:0000256" key="7">
    <source>
        <dbReference type="ARBA" id="ARBA00022741"/>
    </source>
</evidence>
<dbReference type="PROSITE" id="PS50893">
    <property type="entry name" value="ABC_TRANSPORTER_2"/>
    <property type="match status" value="2"/>
</dbReference>
<reference evidence="12 13" key="1">
    <citation type="submission" date="2019-05" db="EMBL/GenBank/DDBJ databases">
        <authorList>
            <person name="Pankratov T."/>
            <person name="Grouzdev D."/>
        </authorList>
    </citation>
    <scope>NUCLEOTIDE SEQUENCE [LARGE SCALE GENOMIC DNA]</scope>
    <source>
        <strain evidence="12 13">KEBCLARHB70R</strain>
    </source>
</reference>
<keyword evidence="3" id="KW-1003">Cell membrane</keyword>
<dbReference type="Proteomes" id="UP000305654">
    <property type="component" value="Unassembled WGS sequence"/>
</dbReference>
<evidence type="ECO:0000256" key="5">
    <source>
        <dbReference type="ARBA" id="ARBA00022597"/>
    </source>
</evidence>
<dbReference type="AlphaFoldDB" id="A0A5R9JEX5"/>
<gene>
    <name evidence="12" type="ORF">FE263_02995</name>
</gene>
<evidence type="ECO:0000256" key="3">
    <source>
        <dbReference type="ARBA" id="ARBA00022475"/>
    </source>
</evidence>
<feature type="domain" description="ABC transporter" evidence="11">
    <location>
        <begin position="263"/>
        <end position="516"/>
    </location>
</feature>
<dbReference type="CDD" id="cd03215">
    <property type="entry name" value="ABC_Carb_Monos_II"/>
    <property type="match status" value="1"/>
</dbReference>
<dbReference type="FunFam" id="3.40.50.300:FF:000127">
    <property type="entry name" value="Ribose import ATP-binding protein RbsA"/>
    <property type="match status" value="1"/>
</dbReference>
<name>A0A5R9JEX5_9PROT</name>
<keyword evidence="13" id="KW-1185">Reference proteome</keyword>
<evidence type="ECO:0000256" key="4">
    <source>
        <dbReference type="ARBA" id="ARBA00022519"/>
    </source>
</evidence>
<dbReference type="GO" id="GO:0016887">
    <property type="term" value="F:ATP hydrolysis activity"/>
    <property type="evidence" value="ECO:0007669"/>
    <property type="project" value="InterPro"/>
</dbReference>
<dbReference type="InterPro" id="IPR003439">
    <property type="entry name" value="ABC_transporter-like_ATP-bd"/>
</dbReference>
<evidence type="ECO:0000313" key="13">
    <source>
        <dbReference type="Proteomes" id="UP000305654"/>
    </source>
</evidence>
<evidence type="ECO:0000256" key="9">
    <source>
        <dbReference type="ARBA" id="ARBA00022967"/>
    </source>
</evidence>
<evidence type="ECO:0000256" key="8">
    <source>
        <dbReference type="ARBA" id="ARBA00022840"/>
    </source>
</evidence>
<feature type="domain" description="ABC transporter" evidence="11">
    <location>
        <begin position="28"/>
        <end position="263"/>
    </location>
</feature>
<evidence type="ECO:0000256" key="1">
    <source>
        <dbReference type="ARBA" id="ARBA00004202"/>
    </source>
</evidence>
<dbReference type="OrthoDB" id="9805029at2"/>
<dbReference type="CDD" id="cd03216">
    <property type="entry name" value="ABC_Carb_Monos_I"/>
    <property type="match status" value="1"/>
</dbReference>
<keyword evidence="2" id="KW-0813">Transport</keyword>
<comment type="subcellular location">
    <subcellularLocation>
        <location evidence="1">Cell membrane</location>
        <topology evidence="1">Peripheral membrane protein</topology>
    </subcellularLocation>
</comment>
<dbReference type="InterPro" id="IPR050107">
    <property type="entry name" value="ABC_carbohydrate_import_ATPase"/>
</dbReference>
<sequence length="518" mass="55739">MSASLPASAGEHAAGPQKGLAHEAEAFLRFRGITVEFPGVKALKGVDLSVHRGSVHALMGENGAGKSTLLKVLSGVNTPSSGTVEVGGQQLQFRNTASAIEAGIAVIYQELHLVPELSVAENLMLGQLPRRAGFVDRARLRERAMGVLRDLGEDIGPDTLVSRLSIGQRQMVEIGKALLRDARVIAFDEPTSSLSVRETVNLKRIVHRLRDDGRAIIYVTHRMAEVFELCDAVTVFRDGACIASHADMAGVTNDQIVAEMVGRSIEDIYGYRTREPGAVLMQAQGLVGPGVVEPVSFEVRRGEILGFFGLVGAGRTELMRLLCGSVMPTGGTVTIDGKRLPPGSTREAIRQGVALCPEDRKAEGIFPIAGVGENVNVSLRRRIARGGIFVNRAVEARNTADIIQRLNVRTRDGNTPIATLSGGNQQKVILGRWLSENIELLVLDEPTRGIDVGARAQIYGILYDLADTGKGVIVVSSDLAEVMSVCDRVIVMREGRMVGSVPRREITAERLLQMALPQ</sequence>
<keyword evidence="9" id="KW-1278">Translocase</keyword>
<keyword evidence="7" id="KW-0547">Nucleotide-binding</keyword>
<evidence type="ECO:0000313" key="12">
    <source>
        <dbReference type="EMBL" id="TLU74191.1"/>
    </source>
</evidence>
<dbReference type="PANTHER" id="PTHR43790:SF6">
    <property type="entry name" value="ARABINOSE IMPORT ATP-BINDING PROTEIN ARAG"/>
    <property type="match status" value="1"/>
</dbReference>
<dbReference type="RefSeq" id="WP_138324443.1">
    <property type="nucleotide sequence ID" value="NZ_VCDI01000001.1"/>
</dbReference>
<dbReference type="GO" id="GO:0005524">
    <property type="term" value="F:ATP binding"/>
    <property type="evidence" value="ECO:0007669"/>
    <property type="project" value="UniProtKB-KW"/>
</dbReference>
<dbReference type="Pfam" id="PF00005">
    <property type="entry name" value="ABC_tran"/>
    <property type="match status" value="2"/>
</dbReference>